<dbReference type="Pfam" id="PF00903">
    <property type="entry name" value="Glyoxalase"/>
    <property type="match status" value="1"/>
</dbReference>
<dbReference type="EMBL" id="JAAKZW010000094">
    <property type="protein sequence ID" value="NGO78245.1"/>
    <property type="molecule type" value="Genomic_DNA"/>
</dbReference>
<feature type="region of interest" description="Disordered" evidence="1">
    <location>
        <begin position="1"/>
        <end position="20"/>
    </location>
</feature>
<dbReference type="InterPro" id="IPR029068">
    <property type="entry name" value="Glyas_Bleomycin-R_OHBP_Dase"/>
</dbReference>
<dbReference type="AlphaFoldDB" id="A0A6G4XL28"/>
<dbReference type="Gene3D" id="3.30.720.110">
    <property type="match status" value="1"/>
</dbReference>
<keyword evidence="4" id="KW-1185">Reference proteome</keyword>
<dbReference type="SUPFAM" id="SSF54593">
    <property type="entry name" value="Glyoxalase/Bleomycin resistance protein/Dihydroxybiphenyl dioxygenase"/>
    <property type="match status" value="1"/>
</dbReference>
<dbReference type="InterPro" id="IPR037523">
    <property type="entry name" value="VOC_core"/>
</dbReference>
<evidence type="ECO:0000313" key="4">
    <source>
        <dbReference type="Proteomes" id="UP000481109"/>
    </source>
</evidence>
<dbReference type="PANTHER" id="PTHR34109">
    <property type="entry name" value="BNAUNNG04460D PROTEIN-RELATED"/>
    <property type="match status" value="1"/>
</dbReference>
<protein>
    <submittedName>
        <fullName evidence="3">VOC family protein</fullName>
    </submittedName>
</protein>
<evidence type="ECO:0000256" key="1">
    <source>
        <dbReference type="SAM" id="MobiDB-lite"/>
    </source>
</evidence>
<dbReference type="Proteomes" id="UP000481109">
    <property type="component" value="Unassembled WGS sequence"/>
</dbReference>
<dbReference type="Gene3D" id="3.30.720.120">
    <property type="match status" value="1"/>
</dbReference>
<dbReference type="PANTHER" id="PTHR34109:SF1">
    <property type="entry name" value="VOC DOMAIN-CONTAINING PROTEIN"/>
    <property type="match status" value="1"/>
</dbReference>
<dbReference type="PROSITE" id="PS51819">
    <property type="entry name" value="VOC"/>
    <property type="match status" value="1"/>
</dbReference>
<reference evidence="3 4" key="1">
    <citation type="submission" date="2020-02" db="EMBL/GenBank/DDBJ databases">
        <title>Whole-genome analyses of novel actinobacteria.</title>
        <authorList>
            <person name="Sahin N."/>
            <person name="Tokatli A."/>
        </authorList>
    </citation>
    <scope>NUCLEOTIDE SEQUENCE [LARGE SCALE GENOMIC DNA]</scope>
    <source>
        <strain evidence="3 4">YC504</strain>
    </source>
</reference>
<sequence>MTENASRTQSAQSTATASTAAPATEIPDRYRYAVIPHIMVDDAAAAIDFYGRAFGAREDFRIDAPGGGVLHAEIAIGQSALMLGDAGVDEADGAGLASFLAPASLGGGTSVTLHVFVPDVDALAQRAAAAGAEILVPPQDTFHGDRSTILKDPFGHIWVFLTHIEDVSEEEIQRRLAAAG</sequence>
<organism evidence="3 4">
    <name type="scientific">Streptomyces mesophilus</name>
    <dbReference type="NCBI Taxonomy" id="1775132"/>
    <lineage>
        <taxon>Bacteria</taxon>
        <taxon>Bacillati</taxon>
        <taxon>Actinomycetota</taxon>
        <taxon>Actinomycetes</taxon>
        <taxon>Kitasatosporales</taxon>
        <taxon>Streptomycetaceae</taxon>
        <taxon>Streptomyces</taxon>
    </lineage>
</organism>
<dbReference type="InterPro" id="IPR004360">
    <property type="entry name" value="Glyas_Fos-R_dOase_dom"/>
</dbReference>
<accession>A0A6G4XL28</accession>
<evidence type="ECO:0000313" key="3">
    <source>
        <dbReference type="EMBL" id="NGO78245.1"/>
    </source>
</evidence>
<dbReference type="CDD" id="cd07246">
    <property type="entry name" value="VOC_like"/>
    <property type="match status" value="1"/>
</dbReference>
<proteinExistence type="predicted"/>
<feature type="domain" description="VOC" evidence="2">
    <location>
        <begin position="31"/>
        <end position="163"/>
    </location>
</feature>
<name>A0A6G4XL28_9ACTN</name>
<gene>
    <name evidence="3" type="ORF">G6045_21635</name>
</gene>
<comment type="caution">
    <text evidence="3">The sequence shown here is derived from an EMBL/GenBank/DDBJ whole genome shotgun (WGS) entry which is preliminary data.</text>
</comment>
<evidence type="ECO:0000259" key="2">
    <source>
        <dbReference type="PROSITE" id="PS51819"/>
    </source>
</evidence>